<evidence type="ECO:0000256" key="5">
    <source>
        <dbReference type="ARBA" id="ARBA00023163"/>
    </source>
</evidence>
<dbReference type="InterPro" id="IPR013324">
    <property type="entry name" value="RNA_pol_sigma_r3/r4-like"/>
</dbReference>
<dbReference type="Gene3D" id="1.10.10.10">
    <property type="entry name" value="Winged helix-like DNA-binding domain superfamily/Winged helix DNA-binding domain"/>
    <property type="match status" value="1"/>
</dbReference>
<dbReference type="Pfam" id="PF04542">
    <property type="entry name" value="Sigma70_r2"/>
    <property type="match status" value="1"/>
</dbReference>
<sequence length="183" mass="21548">MQHHPPTQESDAYPTDESALFDRYGSFIFSYILKHISSREDAEDLTLEVFTAALEQNTLRQLPPEKQLAWLTRVAHNKLIDAYRKMQHRQNVNIDIFSDILYGDDEPEQILMQKEIDHQLHQLIQQLSPFQQQLLYLRYAHNLSSAEIGALLNKGEDTIRQQLSRIRKHLRDSYLRHEQKGGR</sequence>
<proteinExistence type="inferred from homology"/>
<accession>A0ABQ6FIG2</accession>
<dbReference type="InterPro" id="IPR014284">
    <property type="entry name" value="RNA_pol_sigma-70_dom"/>
</dbReference>
<keyword evidence="5" id="KW-0804">Transcription</keyword>
<keyword evidence="9" id="KW-1185">Reference proteome</keyword>
<reference evidence="8 9" key="1">
    <citation type="submission" date="2023-02" db="EMBL/GenBank/DDBJ databases">
        <title>Dictyobacter halimunensis sp. nov., a new member of the class Ktedonobacteria from forest soil in a geothermal area.</title>
        <authorList>
            <person name="Rachmania M.K."/>
            <person name="Ningsih F."/>
            <person name="Sakai Y."/>
            <person name="Yabe S."/>
            <person name="Yokota A."/>
            <person name="Sjamsuridzal W."/>
        </authorList>
    </citation>
    <scope>NUCLEOTIDE SEQUENCE [LARGE SCALE GENOMIC DNA]</scope>
    <source>
        <strain evidence="8 9">S3.2.2.5</strain>
    </source>
</reference>
<organism evidence="8 9">
    <name type="scientific">Dictyobacter halimunensis</name>
    <dbReference type="NCBI Taxonomy" id="3026934"/>
    <lineage>
        <taxon>Bacteria</taxon>
        <taxon>Bacillati</taxon>
        <taxon>Chloroflexota</taxon>
        <taxon>Ktedonobacteria</taxon>
        <taxon>Ktedonobacterales</taxon>
        <taxon>Dictyobacteraceae</taxon>
        <taxon>Dictyobacter</taxon>
    </lineage>
</organism>
<dbReference type="NCBIfam" id="TIGR02937">
    <property type="entry name" value="sigma70-ECF"/>
    <property type="match status" value="1"/>
</dbReference>
<keyword evidence="4" id="KW-0238">DNA-binding</keyword>
<dbReference type="SUPFAM" id="SSF88946">
    <property type="entry name" value="Sigma2 domain of RNA polymerase sigma factors"/>
    <property type="match status" value="1"/>
</dbReference>
<gene>
    <name evidence="8" type="ORF">KDH_02440</name>
</gene>
<dbReference type="Pfam" id="PF08281">
    <property type="entry name" value="Sigma70_r4_2"/>
    <property type="match status" value="1"/>
</dbReference>
<evidence type="ECO:0000256" key="1">
    <source>
        <dbReference type="ARBA" id="ARBA00010641"/>
    </source>
</evidence>
<dbReference type="EMBL" id="BSRI01000001">
    <property type="protein sequence ID" value="GLV53389.1"/>
    <property type="molecule type" value="Genomic_DNA"/>
</dbReference>
<dbReference type="PANTHER" id="PTHR43133">
    <property type="entry name" value="RNA POLYMERASE ECF-TYPE SIGMA FACTO"/>
    <property type="match status" value="1"/>
</dbReference>
<evidence type="ECO:0000256" key="2">
    <source>
        <dbReference type="ARBA" id="ARBA00023015"/>
    </source>
</evidence>
<feature type="domain" description="RNA polymerase sigma-70 region 2" evidence="6">
    <location>
        <begin position="20"/>
        <end position="87"/>
    </location>
</feature>
<dbReference type="PANTHER" id="PTHR43133:SF8">
    <property type="entry name" value="RNA POLYMERASE SIGMA FACTOR HI_1459-RELATED"/>
    <property type="match status" value="1"/>
</dbReference>
<dbReference type="InterPro" id="IPR039425">
    <property type="entry name" value="RNA_pol_sigma-70-like"/>
</dbReference>
<evidence type="ECO:0000256" key="4">
    <source>
        <dbReference type="ARBA" id="ARBA00023125"/>
    </source>
</evidence>
<comment type="caution">
    <text evidence="8">The sequence shown here is derived from an EMBL/GenBank/DDBJ whole genome shotgun (WGS) entry which is preliminary data.</text>
</comment>
<dbReference type="RefSeq" id="WP_338246960.1">
    <property type="nucleotide sequence ID" value="NZ_BSRI01000001.1"/>
</dbReference>
<protein>
    <recommendedName>
        <fullName evidence="10">DNA-directed RNA polymerase sigma-70 factor</fullName>
    </recommendedName>
</protein>
<dbReference type="InterPro" id="IPR013325">
    <property type="entry name" value="RNA_pol_sigma_r2"/>
</dbReference>
<evidence type="ECO:0000259" key="6">
    <source>
        <dbReference type="Pfam" id="PF04542"/>
    </source>
</evidence>
<evidence type="ECO:0000313" key="8">
    <source>
        <dbReference type="EMBL" id="GLV53389.1"/>
    </source>
</evidence>
<dbReference type="InterPro" id="IPR036388">
    <property type="entry name" value="WH-like_DNA-bd_sf"/>
</dbReference>
<evidence type="ECO:0000259" key="7">
    <source>
        <dbReference type="Pfam" id="PF08281"/>
    </source>
</evidence>
<dbReference type="InterPro" id="IPR013249">
    <property type="entry name" value="RNA_pol_sigma70_r4_t2"/>
</dbReference>
<evidence type="ECO:0000313" key="9">
    <source>
        <dbReference type="Proteomes" id="UP001344906"/>
    </source>
</evidence>
<evidence type="ECO:0008006" key="10">
    <source>
        <dbReference type="Google" id="ProtNLM"/>
    </source>
</evidence>
<name>A0ABQ6FIG2_9CHLR</name>
<keyword evidence="2" id="KW-0805">Transcription regulation</keyword>
<dbReference type="SUPFAM" id="SSF88659">
    <property type="entry name" value="Sigma3 and sigma4 domains of RNA polymerase sigma factors"/>
    <property type="match status" value="1"/>
</dbReference>
<dbReference type="InterPro" id="IPR007627">
    <property type="entry name" value="RNA_pol_sigma70_r2"/>
</dbReference>
<keyword evidence="3" id="KW-0731">Sigma factor</keyword>
<dbReference type="Gene3D" id="1.10.1740.10">
    <property type="match status" value="1"/>
</dbReference>
<dbReference type="CDD" id="cd06171">
    <property type="entry name" value="Sigma70_r4"/>
    <property type="match status" value="1"/>
</dbReference>
<evidence type="ECO:0000256" key="3">
    <source>
        <dbReference type="ARBA" id="ARBA00023082"/>
    </source>
</evidence>
<comment type="similarity">
    <text evidence="1">Belongs to the sigma-70 factor family. ECF subfamily.</text>
</comment>
<dbReference type="Proteomes" id="UP001344906">
    <property type="component" value="Unassembled WGS sequence"/>
</dbReference>
<feature type="domain" description="RNA polymerase sigma factor 70 region 4 type 2" evidence="7">
    <location>
        <begin position="119"/>
        <end position="170"/>
    </location>
</feature>